<gene>
    <name evidence="2" type="ORF">PILCRDRAFT_193919</name>
</gene>
<dbReference type="HOGENOM" id="CLU_2400435_0_0_1"/>
<feature type="compositionally biased region" description="Basic and acidic residues" evidence="1">
    <location>
        <begin position="17"/>
        <end position="31"/>
    </location>
</feature>
<protein>
    <submittedName>
        <fullName evidence="2">Uncharacterized protein</fullName>
    </submittedName>
</protein>
<evidence type="ECO:0000313" key="3">
    <source>
        <dbReference type="Proteomes" id="UP000054166"/>
    </source>
</evidence>
<evidence type="ECO:0000313" key="2">
    <source>
        <dbReference type="EMBL" id="KIM89701.1"/>
    </source>
</evidence>
<feature type="compositionally biased region" description="Basic and acidic residues" evidence="1">
    <location>
        <begin position="43"/>
        <end position="68"/>
    </location>
</feature>
<dbReference type="AlphaFoldDB" id="A0A0C3GGD9"/>
<keyword evidence="3" id="KW-1185">Reference proteome</keyword>
<dbReference type="Proteomes" id="UP000054166">
    <property type="component" value="Unassembled WGS sequence"/>
</dbReference>
<proteinExistence type="predicted"/>
<accession>A0A0C3GGD9</accession>
<evidence type="ECO:0000256" key="1">
    <source>
        <dbReference type="SAM" id="MobiDB-lite"/>
    </source>
</evidence>
<name>A0A0C3GGD9_PILCF</name>
<sequence length="108" mass="12572">MCEEDDFGGVAVESDVDDARSIRTVVPRELERVEEDDENQMVRQEEQQQHQVQRDEEGEEERRRRVEIVRPWTPQPMTLGMSHLGDNPSIMITCRARVKGDRHGGSRQ</sequence>
<reference evidence="3" key="2">
    <citation type="submission" date="2015-01" db="EMBL/GenBank/DDBJ databases">
        <title>Evolutionary Origins and Diversification of the Mycorrhizal Mutualists.</title>
        <authorList>
            <consortium name="DOE Joint Genome Institute"/>
            <consortium name="Mycorrhizal Genomics Consortium"/>
            <person name="Kohler A."/>
            <person name="Kuo A."/>
            <person name="Nagy L.G."/>
            <person name="Floudas D."/>
            <person name="Copeland A."/>
            <person name="Barry K.W."/>
            <person name="Cichocki N."/>
            <person name="Veneault-Fourrey C."/>
            <person name="LaButti K."/>
            <person name="Lindquist E.A."/>
            <person name="Lipzen A."/>
            <person name="Lundell T."/>
            <person name="Morin E."/>
            <person name="Murat C."/>
            <person name="Riley R."/>
            <person name="Ohm R."/>
            <person name="Sun H."/>
            <person name="Tunlid A."/>
            <person name="Henrissat B."/>
            <person name="Grigoriev I.V."/>
            <person name="Hibbett D.S."/>
            <person name="Martin F."/>
        </authorList>
    </citation>
    <scope>NUCLEOTIDE SEQUENCE [LARGE SCALE GENOMIC DNA]</scope>
    <source>
        <strain evidence="3">F 1598</strain>
    </source>
</reference>
<reference evidence="2 3" key="1">
    <citation type="submission" date="2014-04" db="EMBL/GenBank/DDBJ databases">
        <authorList>
            <consortium name="DOE Joint Genome Institute"/>
            <person name="Kuo A."/>
            <person name="Tarkka M."/>
            <person name="Buscot F."/>
            <person name="Kohler A."/>
            <person name="Nagy L.G."/>
            <person name="Floudas D."/>
            <person name="Copeland A."/>
            <person name="Barry K.W."/>
            <person name="Cichocki N."/>
            <person name="Veneault-Fourrey C."/>
            <person name="LaButti K."/>
            <person name="Lindquist E.A."/>
            <person name="Lipzen A."/>
            <person name="Lundell T."/>
            <person name="Morin E."/>
            <person name="Murat C."/>
            <person name="Sun H."/>
            <person name="Tunlid A."/>
            <person name="Henrissat B."/>
            <person name="Grigoriev I.V."/>
            <person name="Hibbett D.S."/>
            <person name="Martin F."/>
            <person name="Nordberg H.P."/>
            <person name="Cantor M.N."/>
            <person name="Hua S.X."/>
        </authorList>
    </citation>
    <scope>NUCLEOTIDE SEQUENCE [LARGE SCALE GENOMIC DNA]</scope>
    <source>
        <strain evidence="2 3">F 1598</strain>
    </source>
</reference>
<dbReference type="EMBL" id="KN832974">
    <property type="protein sequence ID" value="KIM89701.1"/>
    <property type="molecule type" value="Genomic_DNA"/>
</dbReference>
<dbReference type="InParanoid" id="A0A0C3GGD9"/>
<feature type="region of interest" description="Disordered" evidence="1">
    <location>
        <begin position="1"/>
        <end position="69"/>
    </location>
</feature>
<organism evidence="2 3">
    <name type="scientific">Piloderma croceum (strain F 1598)</name>
    <dbReference type="NCBI Taxonomy" id="765440"/>
    <lineage>
        <taxon>Eukaryota</taxon>
        <taxon>Fungi</taxon>
        <taxon>Dikarya</taxon>
        <taxon>Basidiomycota</taxon>
        <taxon>Agaricomycotina</taxon>
        <taxon>Agaricomycetes</taxon>
        <taxon>Agaricomycetidae</taxon>
        <taxon>Atheliales</taxon>
        <taxon>Atheliaceae</taxon>
        <taxon>Piloderma</taxon>
    </lineage>
</organism>